<dbReference type="PANTHER" id="PTHR43823:SF3">
    <property type="entry name" value="MULTIDRUG EXPORT PROTEIN MEPA"/>
    <property type="match status" value="1"/>
</dbReference>
<dbReference type="EMBL" id="JAAVVK010000001">
    <property type="protein sequence ID" value="NKE38467.1"/>
    <property type="molecule type" value="Genomic_DNA"/>
</dbReference>
<evidence type="ECO:0000256" key="1">
    <source>
        <dbReference type="ARBA" id="ARBA00004651"/>
    </source>
</evidence>
<feature type="transmembrane region" description="Helical" evidence="7">
    <location>
        <begin position="20"/>
        <end position="40"/>
    </location>
</feature>
<evidence type="ECO:0000256" key="2">
    <source>
        <dbReference type="ARBA" id="ARBA00022475"/>
    </source>
</evidence>
<dbReference type="RefSeq" id="WP_168104938.1">
    <property type="nucleotide sequence ID" value="NZ_CP051215.1"/>
</dbReference>
<evidence type="ECO:0000256" key="3">
    <source>
        <dbReference type="ARBA" id="ARBA00022692"/>
    </source>
</evidence>
<accession>A0A846U4T1</accession>
<sequence length="538" mass="61598">MNLLTEREKKLRYGKPWLTILYFCIPTVLIMFIQGFYNIIDKTLALQFAAGDLSSDPFYVALYNQMKSTTVDIIPLKEMKIFINVATQYATQTYNLLFAFAVMAGMGCAMNFSIAFGQRNEKKMHEITGNGFSFTIIFSIFISFMIFCLIFPGFNSVFIRSQMGGIYNPITNYLAWDYSFLMLLAAPLMFLSYYFVSLLRSEGRMGWIVLIMVTSVLINSGAAIFFMKVCHLKMQGAMLGTVFSWLVQVIWGFIIVFRFRTSYTRFSWSNLIHLKFENIWLFLKAGLPNFIAGVSFVVVSFLSTSLVVNLPNQKIDNNVSILQELMSSISPWMGLIFSAATGISQGARAVIAYNFGAKKYNRIWQILKRSSILFFVWFIFVLIMLASVGDKMMLMFAFPEEYVQQYRWWLLLSFASYPFASFTLICFTLYQGINKSLLASFTNSLRAFTIALPMIGLGYLVATLTGNSIFYFLFFGLIDFVSSLILIPILIQSWIKYKDKLIDVPDNFKIHKEHGETVTEKKEPSKKSTVKLKAKKHS</sequence>
<dbReference type="PANTHER" id="PTHR43823">
    <property type="entry name" value="SPORULATION PROTEIN YKVU"/>
    <property type="match status" value="1"/>
</dbReference>
<protein>
    <submittedName>
        <fullName evidence="8">Multidrug transporter</fullName>
    </submittedName>
</protein>
<feature type="compositionally biased region" description="Basic residues" evidence="6">
    <location>
        <begin position="528"/>
        <end position="538"/>
    </location>
</feature>
<evidence type="ECO:0000256" key="5">
    <source>
        <dbReference type="ARBA" id="ARBA00023136"/>
    </source>
</evidence>
<feature type="transmembrane region" description="Helical" evidence="7">
    <location>
        <begin position="332"/>
        <end position="351"/>
    </location>
</feature>
<organism evidence="8 9">
    <name type="scientific">Spiroplasma platyhelix PALS-1</name>
    <dbReference type="NCBI Taxonomy" id="1276218"/>
    <lineage>
        <taxon>Bacteria</taxon>
        <taxon>Bacillati</taxon>
        <taxon>Mycoplasmatota</taxon>
        <taxon>Mollicutes</taxon>
        <taxon>Entomoplasmatales</taxon>
        <taxon>Spiroplasmataceae</taxon>
        <taxon>Spiroplasma</taxon>
    </lineage>
</organism>
<evidence type="ECO:0000256" key="6">
    <source>
        <dbReference type="SAM" id="MobiDB-lite"/>
    </source>
</evidence>
<feature type="region of interest" description="Disordered" evidence="6">
    <location>
        <begin position="519"/>
        <end position="538"/>
    </location>
</feature>
<dbReference type="Proteomes" id="UP000584587">
    <property type="component" value="Unassembled WGS sequence"/>
</dbReference>
<feature type="transmembrane region" description="Helical" evidence="7">
    <location>
        <begin position="468"/>
        <end position="491"/>
    </location>
</feature>
<dbReference type="Pfam" id="PF01554">
    <property type="entry name" value="MatE"/>
    <property type="match status" value="2"/>
</dbReference>
<feature type="transmembrane region" description="Helical" evidence="7">
    <location>
        <begin position="207"/>
        <end position="226"/>
    </location>
</feature>
<feature type="transmembrane region" description="Helical" evidence="7">
    <location>
        <begin position="445"/>
        <end position="462"/>
    </location>
</feature>
<feature type="transmembrane region" description="Helical" evidence="7">
    <location>
        <begin position="408"/>
        <end position="433"/>
    </location>
</feature>
<dbReference type="GO" id="GO:0042910">
    <property type="term" value="F:xenobiotic transmembrane transporter activity"/>
    <property type="evidence" value="ECO:0007669"/>
    <property type="project" value="InterPro"/>
</dbReference>
<keyword evidence="9" id="KW-1185">Reference proteome</keyword>
<evidence type="ECO:0000256" key="4">
    <source>
        <dbReference type="ARBA" id="ARBA00022989"/>
    </source>
</evidence>
<evidence type="ECO:0000313" key="8">
    <source>
        <dbReference type="EMBL" id="NKE38467.1"/>
    </source>
</evidence>
<feature type="transmembrane region" description="Helical" evidence="7">
    <location>
        <begin position="279"/>
        <end position="302"/>
    </location>
</feature>
<name>A0A846U4T1_9MOLU</name>
<dbReference type="InterPro" id="IPR002528">
    <property type="entry name" value="MATE_fam"/>
</dbReference>
<feature type="transmembrane region" description="Helical" evidence="7">
    <location>
        <begin position="372"/>
        <end position="388"/>
    </location>
</feature>
<dbReference type="GO" id="GO:0015297">
    <property type="term" value="F:antiporter activity"/>
    <property type="evidence" value="ECO:0007669"/>
    <property type="project" value="InterPro"/>
</dbReference>
<reference evidence="8 9" key="1">
    <citation type="submission" date="2020-04" db="EMBL/GenBank/DDBJ databases">
        <title>Complete genome sequence of Spiroplasma platyhelix ATCC 51748, an insect isolate.</title>
        <authorList>
            <person name="Green E.A."/>
            <person name="Klassen J.L."/>
        </authorList>
    </citation>
    <scope>NUCLEOTIDE SEQUENCE [LARGE SCALE GENOMIC DNA]</scope>
    <source>
        <strain evidence="8 9">PALS-1</strain>
    </source>
</reference>
<keyword evidence="3 7" id="KW-0812">Transmembrane</keyword>
<evidence type="ECO:0000313" key="9">
    <source>
        <dbReference type="Proteomes" id="UP000584587"/>
    </source>
</evidence>
<feature type="transmembrane region" description="Helical" evidence="7">
    <location>
        <begin position="129"/>
        <end position="154"/>
    </location>
</feature>
<feature type="transmembrane region" description="Helical" evidence="7">
    <location>
        <begin position="96"/>
        <end position="117"/>
    </location>
</feature>
<dbReference type="AlphaFoldDB" id="A0A846U4T1"/>
<gene>
    <name evidence="8" type="ORF">HER12_01710</name>
</gene>
<feature type="transmembrane region" description="Helical" evidence="7">
    <location>
        <begin position="174"/>
        <end position="195"/>
    </location>
</feature>
<dbReference type="GO" id="GO:0005886">
    <property type="term" value="C:plasma membrane"/>
    <property type="evidence" value="ECO:0007669"/>
    <property type="project" value="UniProtKB-SubCell"/>
</dbReference>
<keyword evidence="2" id="KW-1003">Cell membrane</keyword>
<proteinExistence type="predicted"/>
<comment type="subcellular location">
    <subcellularLocation>
        <location evidence="1">Cell membrane</location>
        <topology evidence="1">Multi-pass membrane protein</topology>
    </subcellularLocation>
</comment>
<feature type="transmembrane region" description="Helical" evidence="7">
    <location>
        <begin position="238"/>
        <end position="259"/>
    </location>
</feature>
<comment type="caution">
    <text evidence="8">The sequence shown here is derived from an EMBL/GenBank/DDBJ whole genome shotgun (WGS) entry which is preliminary data.</text>
</comment>
<keyword evidence="4 7" id="KW-1133">Transmembrane helix</keyword>
<evidence type="ECO:0000256" key="7">
    <source>
        <dbReference type="SAM" id="Phobius"/>
    </source>
</evidence>
<keyword evidence="5 7" id="KW-0472">Membrane</keyword>
<dbReference type="InterPro" id="IPR051327">
    <property type="entry name" value="MATE_MepA_subfamily"/>
</dbReference>